<dbReference type="RefSeq" id="WP_012360300.1">
    <property type="nucleotide sequence ID" value="NC_010545.1"/>
</dbReference>
<keyword evidence="2" id="KW-1185">Reference proteome</keyword>
<proteinExistence type="predicted"/>
<evidence type="ECO:0000313" key="2">
    <source>
        <dbReference type="Proteomes" id="UP000001727"/>
    </source>
</evidence>
<dbReference type="Proteomes" id="UP000001727">
    <property type="component" value="Chromosome"/>
</dbReference>
<gene>
    <name evidence="1" type="ordered locus">cu1053</name>
</gene>
<protein>
    <recommendedName>
        <fullName evidence="3">FCS-type domain-containing protein</fullName>
    </recommendedName>
</protein>
<name>B1VDW4_CORU7</name>
<dbReference type="KEGG" id="cur:cu1053"/>
<dbReference type="EMBL" id="AM942444">
    <property type="protein sequence ID" value="CAQ05012.1"/>
    <property type="molecule type" value="Genomic_DNA"/>
</dbReference>
<dbReference type="HOGENOM" id="CLU_143964_0_0_11"/>
<dbReference type="AlphaFoldDB" id="B1VDW4"/>
<dbReference type="STRING" id="504474.cu1053"/>
<accession>B1VDW4</accession>
<evidence type="ECO:0008006" key="3">
    <source>
        <dbReference type="Google" id="ProtNLM"/>
    </source>
</evidence>
<organism evidence="1 2">
    <name type="scientific">Corynebacterium urealyticum (strain ATCC 43042 / DSM 7109)</name>
    <dbReference type="NCBI Taxonomy" id="504474"/>
    <lineage>
        <taxon>Bacteria</taxon>
        <taxon>Bacillati</taxon>
        <taxon>Actinomycetota</taxon>
        <taxon>Actinomycetes</taxon>
        <taxon>Mycobacteriales</taxon>
        <taxon>Corynebacteriaceae</taxon>
        <taxon>Corynebacterium</taxon>
    </lineage>
</organism>
<sequence>MSTPTWREDFPHTPGFCAWCGEEMPGQQRGRPRKFCSRSCRQRAYEQRASHSAADAPTVKNTQLPTLSVSGEELADQLFELRCAAEDLVTAMDEHAEPAALRNMATDLVRLAHRAEQLNHPNARDALEPHLFLIFPA</sequence>
<evidence type="ECO:0000313" key="1">
    <source>
        <dbReference type="EMBL" id="CAQ05012.1"/>
    </source>
</evidence>
<reference evidence="1 2" key="1">
    <citation type="journal article" date="2008" name="J. Biotechnol.">
        <title>The lifestyle of Corynebacterium urealyticum derived from its complete genome sequence established by pyrosequencing.</title>
        <authorList>
            <person name="Tauch A."/>
            <person name="Trost E."/>
            <person name="Tilker A."/>
            <person name="Ludewig U."/>
            <person name="Schneiker S."/>
            <person name="Goesmann A."/>
            <person name="Arnold W."/>
            <person name="Bekel T."/>
            <person name="Brinkrolf K."/>
            <person name="Brune I."/>
            <person name="Goetker S."/>
            <person name="Kalinowski J."/>
            <person name="Kamp P.-B."/>
            <person name="Lobo F.P."/>
            <person name="Viehoever P."/>
            <person name="Weisshaar B."/>
            <person name="Soriano F."/>
            <person name="Droege M."/>
            <person name="Puehler A."/>
        </authorList>
    </citation>
    <scope>NUCLEOTIDE SEQUENCE [LARGE SCALE GENOMIC DNA]</scope>
    <source>
        <strain evidence="2">ATCC 43042 / DSM 7109</strain>
    </source>
</reference>